<evidence type="ECO:0000313" key="2">
    <source>
        <dbReference type="Proteomes" id="UP000026961"/>
    </source>
</evidence>
<accession>A0A0D9Z8Z7</accession>
<dbReference type="Proteomes" id="UP000026961">
    <property type="component" value="Chromosome 3"/>
</dbReference>
<sequence>MAVPVVEQPVQAAATDWMGRLQVTAEGLRDIGALVAAAATRIQAARAALGEAAGLIGEDASAAETLDADVWSALAHAGQAPIPDATVDAAAKLLATVSSGAPLLPGAIRAAGDLISTVFEIEIDIDDQAAAAAPTGLLSEAIRDLSVAFGLGSVHNNVEFHFLTCAPYLHVRAGDLTDLTWFAWSKQTERAKKLATEAELWINAAAWEAKDAAERARSHCLVQSPERNEHMGELEVSLLMATRYADKALAAVDMVRDAVESMDQTLHQAIGNAHIPDPYHPMPIWL</sequence>
<dbReference type="HOGENOM" id="CLU_093303_0_0_1"/>
<reference evidence="1" key="1">
    <citation type="submission" date="2015-04" db="UniProtKB">
        <authorList>
            <consortium name="EnsemblPlants"/>
        </authorList>
    </citation>
    <scope>IDENTIFICATION</scope>
</reference>
<reference evidence="1" key="2">
    <citation type="submission" date="2018-05" db="EMBL/GenBank/DDBJ databases">
        <title>OgluRS3 (Oryza glumaepatula Reference Sequence Version 3).</title>
        <authorList>
            <person name="Zhang J."/>
            <person name="Kudrna D."/>
            <person name="Lee S."/>
            <person name="Talag J."/>
            <person name="Welchert J."/>
            <person name="Wing R.A."/>
        </authorList>
    </citation>
    <scope>NUCLEOTIDE SEQUENCE [LARGE SCALE GENOMIC DNA]</scope>
</reference>
<name>A0A0D9Z8Z7_9ORYZ</name>
<dbReference type="Gramene" id="OGLUM03G22430.1">
    <property type="protein sequence ID" value="OGLUM03G22430.1"/>
    <property type="gene ID" value="OGLUM03G22430"/>
</dbReference>
<dbReference type="EnsemblPlants" id="OGLUM03G22430.1">
    <property type="protein sequence ID" value="OGLUM03G22430.1"/>
    <property type="gene ID" value="OGLUM03G22430"/>
</dbReference>
<evidence type="ECO:0000313" key="1">
    <source>
        <dbReference type="EnsemblPlants" id="OGLUM03G22430.1"/>
    </source>
</evidence>
<organism evidence="1">
    <name type="scientific">Oryza glumipatula</name>
    <dbReference type="NCBI Taxonomy" id="40148"/>
    <lineage>
        <taxon>Eukaryota</taxon>
        <taxon>Viridiplantae</taxon>
        <taxon>Streptophyta</taxon>
        <taxon>Embryophyta</taxon>
        <taxon>Tracheophyta</taxon>
        <taxon>Spermatophyta</taxon>
        <taxon>Magnoliopsida</taxon>
        <taxon>Liliopsida</taxon>
        <taxon>Poales</taxon>
        <taxon>Poaceae</taxon>
        <taxon>BOP clade</taxon>
        <taxon>Oryzoideae</taxon>
        <taxon>Oryzeae</taxon>
        <taxon>Oryzinae</taxon>
        <taxon>Oryza</taxon>
    </lineage>
</organism>
<keyword evidence="2" id="KW-1185">Reference proteome</keyword>
<dbReference type="AlphaFoldDB" id="A0A0D9Z8Z7"/>
<proteinExistence type="predicted"/>
<protein>
    <submittedName>
        <fullName evidence="1">Uncharacterized protein</fullName>
    </submittedName>
</protein>